<dbReference type="SUPFAM" id="SSF140683">
    <property type="entry name" value="SP0561-like"/>
    <property type="match status" value="1"/>
</dbReference>
<dbReference type="AlphaFoldDB" id="A0A1P8WJP5"/>
<evidence type="ECO:0000313" key="1">
    <source>
        <dbReference type="EMBL" id="APZ94271.1"/>
    </source>
</evidence>
<name>A0A1P8WJP5_9PLAN</name>
<keyword evidence="2" id="KW-1185">Reference proteome</keyword>
<dbReference type="STRING" id="1891926.Fuma_03896"/>
<sequence>MNCDLHDSIPDWIVEHPETAAVFAELNLDISCGGKSLEYVCLQAARNVDDVLQRLRETIEKQRPPS</sequence>
<protein>
    <submittedName>
        <fullName evidence="1">Uncharacterized protein</fullName>
    </submittedName>
</protein>
<gene>
    <name evidence="1" type="ORF">Fuma_03896</name>
</gene>
<dbReference type="KEGG" id="fmr:Fuma_03896"/>
<dbReference type="OrthoDB" id="287027at2"/>
<dbReference type="Proteomes" id="UP000187735">
    <property type="component" value="Chromosome"/>
</dbReference>
<evidence type="ECO:0000313" key="2">
    <source>
        <dbReference type="Proteomes" id="UP000187735"/>
    </source>
</evidence>
<dbReference type="InterPro" id="IPR038062">
    <property type="entry name" value="ScdA-like_N_sf"/>
</dbReference>
<accession>A0A1P8WJP5</accession>
<dbReference type="RefSeq" id="WP_077025603.1">
    <property type="nucleotide sequence ID" value="NZ_CP017641.1"/>
</dbReference>
<organism evidence="1 2">
    <name type="scientific">Fuerstiella marisgermanici</name>
    <dbReference type="NCBI Taxonomy" id="1891926"/>
    <lineage>
        <taxon>Bacteria</taxon>
        <taxon>Pseudomonadati</taxon>
        <taxon>Planctomycetota</taxon>
        <taxon>Planctomycetia</taxon>
        <taxon>Planctomycetales</taxon>
        <taxon>Planctomycetaceae</taxon>
        <taxon>Fuerstiella</taxon>
    </lineage>
</organism>
<proteinExistence type="predicted"/>
<dbReference type="EMBL" id="CP017641">
    <property type="protein sequence ID" value="APZ94271.1"/>
    <property type="molecule type" value="Genomic_DNA"/>
</dbReference>
<reference evidence="1 2" key="1">
    <citation type="journal article" date="2016" name="Front. Microbiol.">
        <title>Fuerstia marisgermanicae gen. nov., sp. nov., an Unusual Member of the Phylum Planctomycetes from the German Wadden Sea.</title>
        <authorList>
            <person name="Kohn T."/>
            <person name="Heuer A."/>
            <person name="Jogler M."/>
            <person name="Vollmers J."/>
            <person name="Boedeker C."/>
            <person name="Bunk B."/>
            <person name="Rast P."/>
            <person name="Borchert D."/>
            <person name="Glockner I."/>
            <person name="Freese H.M."/>
            <person name="Klenk H.P."/>
            <person name="Overmann J."/>
            <person name="Kaster A.K."/>
            <person name="Rohde M."/>
            <person name="Wiegand S."/>
            <person name="Jogler C."/>
        </authorList>
    </citation>
    <scope>NUCLEOTIDE SEQUENCE [LARGE SCALE GENOMIC DNA]</scope>
    <source>
        <strain evidence="1 2">NH11</strain>
    </source>
</reference>